<reference evidence="1 2" key="1">
    <citation type="submission" date="2019-03" db="EMBL/GenBank/DDBJ databases">
        <title>Genomic Encyclopedia of Type Strains, Phase III (KMG-III): the genomes of soil and plant-associated and newly described type strains.</title>
        <authorList>
            <person name="Whitman W."/>
        </authorList>
    </citation>
    <scope>NUCLEOTIDE SEQUENCE [LARGE SCALE GENOMIC DNA]</scope>
    <source>
        <strain evidence="1 2">CECT 8976</strain>
    </source>
</reference>
<gene>
    <name evidence="1" type="ORF">DFP86_10584</name>
</gene>
<organism evidence="1 2">
    <name type="scientific">Paludibacterium purpuratum</name>
    <dbReference type="NCBI Taxonomy" id="1144873"/>
    <lineage>
        <taxon>Bacteria</taxon>
        <taxon>Pseudomonadati</taxon>
        <taxon>Pseudomonadota</taxon>
        <taxon>Betaproteobacteria</taxon>
        <taxon>Neisseriales</taxon>
        <taxon>Chromobacteriaceae</taxon>
        <taxon>Paludibacterium</taxon>
    </lineage>
</organism>
<dbReference type="EMBL" id="SNZP01000005">
    <property type="protein sequence ID" value="TDR80229.1"/>
    <property type="molecule type" value="Genomic_DNA"/>
</dbReference>
<comment type="caution">
    <text evidence="1">The sequence shown here is derived from an EMBL/GenBank/DDBJ whole genome shotgun (WGS) entry which is preliminary data.</text>
</comment>
<dbReference type="AlphaFoldDB" id="A0A4V3DVA8"/>
<keyword evidence="2" id="KW-1185">Reference proteome</keyword>
<dbReference type="RefSeq" id="WP_133679650.1">
    <property type="nucleotide sequence ID" value="NZ_SNZP01000005.1"/>
</dbReference>
<name>A0A4V3DVA8_9NEIS</name>
<proteinExistence type="predicted"/>
<evidence type="ECO:0000313" key="1">
    <source>
        <dbReference type="EMBL" id="TDR80229.1"/>
    </source>
</evidence>
<dbReference type="Proteomes" id="UP000295611">
    <property type="component" value="Unassembled WGS sequence"/>
</dbReference>
<protein>
    <submittedName>
        <fullName evidence="1">Uncharacterized protein</fullName>
    </submittedName>
</protein>
<accession>A0A4V3DVA8</accession>
<sequence>MATRNVNPVPVFSQNQDSHPQQLFSLFSMLSLPRRSRPNSDKCRLIVDNRLFWAFEPIDANMSWMFLPEGAHVRRLANCLILTAD</sequence>
<evidence type="ECO:0000313" key="2">
    <source>
        <dbReference type="Proteomes" id="UP000295611"/>
    </source>
</evidence>